<dbReference type="SUPFAM" id="SSF55729">
    <property type="entry name" value="Acyl-CoA N-acyltransferases (Nat)"/>
    <property type="match status" value="1"/>
</dbReference>
<sequence length="334" mass="36093">MTVRAGGALEVLDPRHDPEPPYWAALAAGAGRRAVWSYDLLRVAAWTARRPLLLTVVRDDGGAPAAVVCTTLAGLAARGYAATGVPRLGLPTVQVPGSPAERGWWFAGSRAPAERRALLRRYVRGTRALFGAGRPGVLWLRAGAADLPAVPGGLRLVRPLHPVARLAAPWEDVDGWYAALPRSRRADLRRQRRGLSHLDCRVGPAAALTTGAEAAALLWGNEDKYRAGRFPAPPLALPYLEALVRRPDVLAVTYRDARERLAGVGLVLDHPRWPLYWRWGALPARHLYFDAYTRLLEWAIGAGRAGLVLGKGKPELKASLGAELVPSYAIATAL</sequence>
<evidence type="ECO:0000313" key="2">
    <source>
        <dbReference type="Proteomes" id="UP000774570"/>
    </source>
</evidence>
<keyword evidence="2" id="KW-1185">Reference proteome</keyword>
<proteinExistence type="predicted"/>
<dbReference type="Proteomes" id="UP000774570">
    <property type="component" value="Unassembled WGS sequence"/>
</dbReference>
<dbReference type="RefSeq" id="WP_220162643.1">
    <property type="nucleotide sequence ID" value="NZ_JAIBOA010000001.1"/>
</dbReference>
<evidence type="ECO:0008006" key="3">
    <source>
        <dbReference type="Google" id="ProtNLM"/>
    </source>
</evidence>
<reference evidence="1 2" key="1">
    <citation type="submission" date="2021-07" db="EMBL/GenBank/DDBJ databases">
        <title>Actinomadura sp. PM05-2 isolated from lichen.</title>
        <authorList>
            <person name="Somphong A."/>
            <person name="Phongsopitanun W."/>
            <person name="Tanasupawat S."/>
            <person name="Peongsungnone V."/>
        </authorList>
    </citation>
    <scope>NUCLEOTIDE SEQUENCE [LARGE SCALE GENOMIC DNA]</scope>
    <source>
        <strain evidence="1 2">PM05-2</strain>
    </source>
</reference>
<evidence type="ECO:0000313" key="1">
    <source>
        <dbReference type="EMBL" id="MBW8481166.1"/>
    </source>
</evidence>
<protein>
    <recommendedName>
        <fullName evidence="3">GNAT family N-acetyltransferase</fullName>
    </recommendedName>
</protein>
<organism evidence="1 2">
    <name type="scientific">Actinomadura parmotrematis</name>
    <dbReference type="NCBI Taxonomy" id="2864039"/>
    <lineage>
        <taxon>Bacteria</taxon>
        <taxon>Bacillati</taxon>
        <taxon>Actinomycetota</taxon>
        <taxon>Actinomycetes</taxon>
        <taxon>Streptosporangiales</taxon>
        <taxon>Thermomonosporaceae</taxon>
        <taxon>Actinomadura</taxon>
    </lineage>
</organism>
<comment type="caution">
    <text evidence="1">The sequence shown here is derived from an EMBL/GenBank/DDBJ whole genome shotgun (WGS) entry which is preliminary data.</text>
</comment>
<dbReference type="InterPro" id="IPR016181">
    <property type="entry name" value="Acyl_CoA_acyltransferase"/>
</dbReference>
<dbReference type="EMBL" id="JAIBOA010000001">
    <property type="protein sequence ID" value="MBW8481166.1"/>
    <property type="molecule type" value="Genomic_DNA"/>
</dbReference>
<accession>A0ABS7FLC8</accession>
<name>A0ABS7FLC8_9ACTN</name>
<gene>
    <name evidence="1" type="ORF">K1Y72_02210</name>
</gene>